<dbReference type="GO" id="GO:0005777">
    <property type="term" value="C:peroxisome"/>
    <property type="evidence" value="ECO:0007669"/>
    <property type="project" value="UniProtKB-SubCell"/>
</dbReference>
<evidence type="ECO:0000259" key="7">
    <source>
        <dbReference type="Pfam" id="PF00561"/>
    </source>
</evidence>
<comment type="subcellular location">
    <subcellularLocation>
        <location evidence="1">Peroxisome</location>
    </subcellularLocation>
</comment>
<evidence type="ECO:0000313" key="8">
    <source>
        <dbReference type="EMBL" id="KAF5848534.1"/>
    </source>
</evidence>
<dbReference type="PRINTS" id="PR00412">
    <property type="entry name" value="EPOXHYDRLASE"/>
</dbReference>
<sequence>MSSIEPINPESDSRIEVKTATLNGQTYEYLYGVPKSGGWKKTVFLIHGWPDLAIGWRYQIPLLLDLGFRVVAPNMMGYGGTAAPQVPPNPLNLYGMKRASDDIAALAKEVEAPQIVLGGHDWGGAVVWRAAQWYPELITHVFSICTPYTAPSERYFPIEDIVKGPVPQFAYQMHLASGEVEKVIKDEETIRQFLKGMYGAKGPNGEVVFNPNKGVLSENLEKVGEGVLLKGKVLDYYVKQYSNHGIHPTLNWYRTRRLNWEEEQELLDKKTITQPVLFIQGMLDMVLTPELSKGMENFIPQLTRGEVPTGHWAMIQKPDEVNQIIRQWFVAQGLVDKQPNSQL</sequence>
<feature type="domain" description="AB hydrolase-1" evidence="7">
    <location>
        <begin position="42"/>
        <end position="152"/>
    </location>
</feature>
<comment type="similarity">
    <text evidence="2">Belongs to the AB hydrolase superfamily. AKT2 hydrolase family.</text>
</comment>
<dbReference type="AlphaFoldDB" id="A0A8H6DUL0"/>
<dbReference type="Proteomes" id="UP000624244">
    <property type="component" value="Unassembled WGS sequence"/>
</dbReference>
<name>A0A8H6DUL0_COCSA</name>
<dbReference type="SUPFAM" id="SSF53474">
    <property type="entry name" value="alpha/beta-Hydrolases"/>
    <property type="match status" value="1"/>
</dbReference>
<evidence type="ECO:0000256" key="5">
    <source>
        <dbReference type="ARBA" id="ARBA00023140"/>
    </source>
</evidence>
<dbReference type="PANTHER" id="PTHR43329">
    <property type="entry name" value="EPOXIDE HYDROLASE"/>
    <property type="match status" value="1"/>
</dbReference>
<dbReference type="Pfam" id="PF00561">
    <property type="entry name" value="Abhydrolase_1"/>
    <property type="match status" value="1"/>
</dbReference>
<gene>
    <name evidence="8" type="ORF">GGP41_005913</name>
</gene>
<organism evidence="8 9">
    <name type="scientific">Cochliobolus sativus</name>
    <name type="common">Common root rot and spot blotch fungus</name>
    <name type="synonym">Bipolaris sorokiniana</name>
    <dbReference type="NCBI Taxonomy" id="45130"/>
    <lineage>
        <taxon>Eukaryota</taxon>
        <taxon>Fungi</taxon>
        <taxon>Dikarya</taxon>
        <taxon>Ascomycota</taxon>
        <taxon>Pezizomycotina</taxon>
        <taxon>Dothideomycetes</taxon>
        <taxon>Pleosporomycetidae</taxon>
        <taxon>Pleosporales</taxon>
        <taxon>Pleosporineae</taxon>
        <taxon>Pleosporaceae</taxon>
        <taxon>Bipolaris</taxon>
    </lineage>
</organism>
<comment type="caution">
    <text evidence="8">The sequence shown here is derived from an EMBL/GenBank/DDBJ whole genome shotgun (WGS) entry which is preliminary data.</text>
</comment>
<dbReference type="EMBL" id="WNKQ01000011">
    <property type="protein sequence ID" value="KAF5848534.1"/>
    <property type="molecule type" value="Genomic_DNA"/>
</dbReference>
<proteinExistence type="inferred from homology"/>
<dbReference type="GO" id="GO:0016787">
    <property type="term" value="F:hydrolase activity"/>
    <property type="evidence" value="ECO:0007669"/>
    <property type="project" value="UniProtKB-KW"/>
</dbReference>
<evidence type="ECO:0000256" key="2">
    <source>
        <dbReference type="ARBA" id="ARBA00005668"/>
    </source>
</evidence>
<keyword evidence="4" id="KW-0843">Virulence</keyword>
<dbReference type="InterPro" id="IPR000073">
    <property type="entry name" value="AB_hydrolase_1"/>
</dbReference>
<evidence type="ECO:0000256" key="1">
    <source>
        <dbReference type="ARBA" id="ARBA00004275"/>
    </source>
</evidence>
<dbReference type="InterPro" id="IPR000639">
    <property type="entry name" value="Epox_hydrolase-like"/>
</dbReference>
<evidence type="ECO:0000256" key="6">
    <source>
        <dbReference type="ARBA" id="ARBA00038334"/>
    </source>
</evidence>
<evidence type="ECO:0000256" key="4">
    <source>
        <dbReference type="ARBA" id="ARBA00023026"/>
    </source>
</evidence>
<protein>
    <recommendedName>
        <fullName evidence="7">AB hydrolase-1 domain-containing protein</fullName>
    </recommendedName>
</protein>
<evidence type="ECO:0000256" key="3">
    <source>
        <dbReference type="ARBA" id="ARBA00022801"/>
    </source>
</evidence>
<evidence type="ECO:0000313" key="9">
    <source>
        <dbReference type="Proteomes" id="UP000624244"/>
    </source>
</evidence>
<dbReference type="Gene3D" id="3.40.50.1820">
    <property type="entry name" value="alpha/beta hydrolase"/>
    <property type="match status" value="1"/>
</dbReference>
<dbReference type="InterPro" id="IPR029058">
    <property type="entry name" value="AB_hydrolase_fold"/>
</dbReference>
<keyword evidence="5" id="KW-0576">Peroxisome</keyword>
<reference evidence="8" key="1">
    <citation type="submission" date="2019-11" db="EMBL/GenBank/DDBJ databases">
        <title>Bipolaris sorokiniana Genome sequencing.</title>
        <authorList>
            <person name="Wang H."/>
        </authorList>
    </citation>
    <scope>NUCLEOTIDE SEQUENCE</scope>
</reference>
<accession>A0A8H6DUL0</accession>
<keyword evidence="3" id="KW-0378">Hydrolase</keyword>
<comment type="similarity">
    <text evidence="6">Belongs to the AB hydrolase superfamily. Epoxide hydrolase family.</text>
</comment>